<dbReference type="Proteomes" id="UP000670092">
    <property type="component" value="Unassembled WGS sequence"/>
</dbReference>
<gene>
    <name evidence="1" type="ORF">I7I52_11664</name>
</gene>
<evidence type="ECO:0000313" key="1">
    <source>
        <dbReference type="EMBL" id="KAG5287784.1"/>
    </source>
</evidence>
<dbReference type="EMBL" id="JAEVHI010000007">
    <property type="protein sequence ID" value="KAG5287784.1"/>
    <property type="molecule type" value="Genomic_DNA"/>
</dbReference>
<accession>A0A8H7Y8H7</accession>
<comment type="caution">
    <text evidence="1">The sequence shown here is derived from an EMBL/GenBank/DDBJ whole genome shotgun (WGS) entry which is preliminary data.</text>
</comment>
<organism evidence="1 2">
    <name type="scientific">Ajellomyces capsulatus</name>
    <name type="common">Darling's disease fungus</name>
    <name type="synonym">Histoplasma capsulatum</name>
    <dbReference type="NCBI Taxonomy" id="5037"/>
    <lineage>
        <taxon>Eukaryota</taxon>
        <taxon>Fungi</taxon>
        <taxon>Dikarya</taxon>
        <taxon>Ascomycota</taxon>
        <taxon>Pezizomycotina</taxon>
        <taxon>Eurotiomycetes</taxon>
        <taxon>Eurotiomycetidae</taxon>
        <taxon>Onygenales</taxon>
        <taxon>Ajellomycetaceae</taxon>
        <taxon>Histoplasma</taxon>
    </lineage>
</organism>
<dbReference type="AlphaFoldDB" id="A0A8H7Y8H7"/>
<sequence length="62" mass="6927">MMLPNVVYKGMGSTTAATAIFCEPFINFSSSDIYRKINSNLYIYNGGDPDARKDQLFISIIL</sequence>
<evidence type="ECO:0000313" key="2">
    <source>
        <dbReference type="Proteomes" id="UP000670092"/>
    </source>
</evidence>
<protein>
    <submittedName>
        <fullName evidence="1">Uncharacterized protein</fullName>
    </submittedName>
</protein>
<dbReference type="VEuPathDB" id="FungiDB:I7I52_11664"/>
<proteinExistence type="predicted"/>
<name>A0A8H7Y8H7_AJECA</name>
<reference evidence="1 2" key="1">
    <citation type="submission" date="2021-01" db="EMBL/GenBank/DDBJ databases">
        <title>Chromosome-level genome assembly of a human fungal pathogen reveals clustering of transcriptionally co-regulated genes.</title>
        <authorList>
            <person name="Voorhies M."/>
            <person name="Cohen S."/>
            <person name="Shea T.P."/>
            <person name="Petrus S."/>
            <person name="Munoz J.F."/>
            <person name="Poplawski S."/>
            <person name="Goldman W.E."/>
            <person name="Michael T."/>
            <person name="Cuomo C.A."/>
            <person name="Sil A."/>
            <person name="Beyhan S."/>
        </authorList>
    </citation>
    <scope>NUCLEOTIDE SEQUENCE [LARGE SCALE GENOMIC DNA]</scope>
    <source>
        <strain evidence="1 2">G184AR</strain>
    </source>
</reference>